<feature type="region of interest" description="Disordered" evidence="1">
    <location>
        <begin position="172"/>
        <end position="218"/>
    </location>
</feature>
<dbReference type="EMBL" id="KV417494">
    <property type="protein sequence ID" value="KZP30430.1"/>
    <property type="molecule type" value="Genomic_DNA"/>
</dbReference>
<sequence>MMIMIHDSHMLSVTVPRQPVAVRLIKVIIRRELGTGCNPARYSHVRQDQESGPRNQASGIKNQELRIRNQEVSGDPGCGMLEAVRRRRLGEREKARKDARCVRSRVVYARFFPGFPTRLSALVGSTSERDRLPLHESLTEAPTPEAEAVAAAKLPRHAASVAALGVWRSSRVKRQEARQRKQPALYVPVRSSSERTDTEPLHVAPTRSLDLRGGGTGH</sequence>
<name>A0A166TB95_9AGAM</name>
<keyword evidence="3" id="KW-1185">Reference proteome</keyword>
<evidence type="ECO:0000313" key="2">
    <source>
        <dbReference type="EMBL" id="KZP30430.1"/>
    </source>
</evidence>
<reference evidence="2 3" key="1">
    <citation type="journal article" date="2016" name="Mol. Biol. Evol.">
        <title>Comparative Genomics of Early-Diverging Mushroom-Forming Fungi Provides Insights into the Origins of Lignocellulose Decay Capabilities.</title>
        <authorList>
            <person name="Nagy L.G."/>
            <person name="Riley R."/>
            <person name="Tritt A."/>
            <person name="Adam C."/>
            <person name="Daum C."/>
            <person name="Floudas D."/>
            <person name="Sun H."/>
            <person name="Yadav J.S."/>
            <person name="Pangilinan J."/>
            <person name="Larsson K.H."/>
            <person name="Matsuura K."/>
            <person name="Barry K."/>
            <person name="Labutti K."/>
            <person name="Kuo R."/>
            <person name="Ohm R.A."/>
            <person name="Bhattacharya S.S."/>
            <person name="Shirouzu T."/>
            <person name="Yoshinaga Y."/>
            <person name="Martin F.M."/>
            <person name="Grigoriev I.V."/>
            <person name="Hibbett D.S."/>
        </authorList>
    </citation>
    <scope>NUCLEOTIDE SEQUENCE [LARGE SCALE GENOMIC DNA]</scope>
    <source>
        <strain evidence="2 3">CBS 109695</strain>
    </source>
</reference>
<gene>
    <name evidence="2" type="ORF">FIBSPDRAFT_982419</name>
</gene>
<accession>A0A166TB95</accession>
<proteinExistence type="predicted"/>
<organism evidence="2 3">
    <name type="scientific">Athelia psychrophila</name>
    <dbReference type="NCBI Taxonomy" id="1759441"/>
    <lineage>
        <taxon>Eukaryota</taxon>
        <taxon>Fungi</taxon>
        <taxon>Dikarya</taxon>
        <taxon>Basidiomycota</taxon>
        <taxon>Agaricomycotina</taxon>
        <taxon>Agaricomycetes</taxon>
        <taxon>Agaricomycetidae</taxon>
        <taxon>Atheliales</taxon>
        <taxon>Atheliaceae</taxon>
        <taxon>Athelia</taxon>
    </lineage>
</organism>
<evidence type="ECO:0000256" key="1">
    <source>
        <dbReference type="SAM" id="MobiDB-lite"/>
    </source>
</evidence>
<protein>
    <submittedName>
        <fullName evidence="2">Uncharacterized protein</fullName>
    </submittedName>
</protein>
<evidence type="ECO:0000313" key="3">
    <source>
        <dbReference type="Proteomes" id="UP000076532"/>
    </source>
</evidence>
<dbReference type="Proteomes" id="UP000076532">
    <property type="component" value="Unassembled WGS sequence"/>
</dbReference>
<dbReference type="AlphaFoldDB" id="A0A166TB95"/>